<dbReference type="InterPro" id="IPR052956">
    <property type="entry name" value="Mesenchyme-surface_protein"/>
</dbReference>
<reference evidence="4 5" key="1">
    <citation type="submission" date="2019-04" db="EMBL/GenBank/DDBJ databases">
        <title>Taxonomy of novel Haliea sp. from mangrove soil of West Coast of India.</title>
        <authorList>
            <person name="Verma A."/>
            <person name="Kumar P."/>
            <person name="Krishnamurthi S."/>
        </authorList>
    </citation>
    <scope>NUCLEOTIDE SEQUENCE [LARGE SCALE GENOMIC DNA]</scope>
    <source>
        <strain evidence="4 5">SAOS-164</strain>
    </source>
</reference>
<evidence type="ECO:0000313" key="4">
    <source>
        <dbReference type="EMBL" id="TGD73401.1"/>
    </source>
</evidence>
<dbReference type="PANTHER" id="PTHR46928:SF1">
    <property type="entry name" value="MESENCHYME-SPECIFIC CELL SURFACE GLYCOPROTEIN"/>
    <property type="match status" value="1"/>
</dbReference>
<comment type="caution">
    <text evidence="4">The sequence shown here is derived from an EMBL/GenBank/DDBJ whole genome shotgun (WGS) entry which is preliminary data.</text>
</comment>
<dbReference type="OrthoDB" id="9803927at2"/>
<dbReference type="InterPro" id="IPR055188">
    <property type="entry name" value="Choice_anch_I"/>
</dbReference>
<evidence type="ECO:0000256" key="1">
    <source>
        <dbReference type="SAM" id="SignalP"/>
    </source>
</evidence>
<proteinExistence type="predicted"/>
<evidence type="ECO:0000259" key="2">
    <source>
        <dbReference type="Pfam" id="PF16403"/>
    </source>
</evidence>
<dbReference type="EMBL" id="SRLE01000007">
    <property type="protein sequence ID" value="TGD73401.1"/>
    <property type="molecule type" value="Genomic_DNA"/>
</dbReference>
<dbReference type="Proteomes" id="UP000298050">
    <property type="component" value="Unassembled WGS sequence"/>
</dbReference>
<dbReference type="InterPro" id="IPR032179">
    <property type="entry name" value="Cry22Aa_Ig-like"/>
</dbReference>
<name>A0A4Z0M1I5_9GAMM</name>
<feature type="chain" id="PRO_5021378733" evidence="1">
    <location>
        <begin position="29"/>
        <end position="772"/>
    </location>
</feature>
<keyword evidence="5" id="KW-1185">Reference proteome</keyword>
<evidence type="ECO:0000313" key="5">
    <source>
        <dbReference type="Proteomes" id="UP000298050"/>
    </source>
</evidence>
<feature type="domain" description="Pesticidal crystal protein Cry22Aa Ig-like" evidence="2">
    <location>
        <begin position="219"/>
        <end position="292"/>
    </location>
</feature>
<feature type="domain" description="Choice-of-anchor I" evidence="3">
    <location>
        <begin position="321"/>
        <end position="764"/>
    </location>
</feature>
<accession>A0A4Z0M1I5</accession>
<evidence type="ECO:0000259" key="3">
    <source>
        <dbReference type="Pfam" id="PF22494"/>
    </source>
</evidence>
<gene>
    <name evidence="4" type="ORF">E4634_10225</name>
</gene>
<dbReference type="NCBIfam" id="NF038117">
    <property type="entry name" value="choice_anch_I"/>
    <property type="match status" value="1"/>
</dbReference>
<dbReference type="Pfam" id="PF16403">
    <property type="entry name" value="Bact_surface_Ig-like"/>
    <property type="match status" value="1"/>
</dbReference>
<dbReference type="Pfam" id="PF22494">
    <property type="entry name" value="choice_anch_I"/>
    <property type="match status" value="1"/>
</dbReference>
<keyword evidence="1" id="KW-0732">Signal</keyword>
<sequence>MKRPARRVLASALFASPLLAVLPLSAHAAVDLQISEIWMGNEPGDNLSEDWFEIVNLGDTAWVAGVDAPLFYDDDSQDAGAADRITGLVDIQPGEAVIVLVTDDPSAVDAFGDLWSPVYNLDGVEIGLTDGSGLGQGGDGVTLFLGGPDAVSIVDFEEYPEADAFGGQSWNVFKAGFSEPGDLPDEAVATAAVNDAAQPAVGSPGNGGPAEIVGNLPEITLLGDNPLVVSLGTPFADPGASAFDAEDGDLSGAIVVAGDVVDTATLGEYSVTYDVTDTDSNAAATVTRTVVVTYAELIPAVAPPATTGLFRHVATLGGLPGAEIPAYDSISQQVYVTSGDGLQVVDFSDPLNPVPGMLIDPASAPFNLSSAAVTSVDSCGGLVAFSVPADPQTDPGSVILVDSAGTLVDLFTVGALPDMLTFTADCGTILTANEGEPDDGIDPEGSISIIDVASGVVETAGFGAFNGQEALLRAAGVRLFPEVLVANDLEPEYIALSKNRRYAYVTLQEANSLAVVDIRSATVTEILPLGLKDHSLPGNALDASDRDSVINIRNWPLYGMYMPDAIAGYRVGGKQYFITANEGDARNADERVSSLPLDPVAFPDAAALQGDFDMGRIQVSAIDGDPDMDGDYDALQSYGARSFSIWDEEGTLVYDSGSDIEAIVATYSDAYDDGRSDNKGPEPEGVEIGRVGKRSFAFIGLERTDQVLVFDVSEPSAPVFMQLLENAGDEAPEGLHFIARRDSPNRCPTLLVTNEDSNTLTVYQYGACRLFN</sequence>
<dbReference type="PANTHER" id="PTHR46928">
    <property type="entry name" value="MESENCHYME-SPECIFIC CELL SURFACE GLYCOPROTEIN"/>
    <property type="match status" value="1"/>
</dbReference>
<dbReference type="Gene3D" id="2.130.10.10">
    <property type="entry name" value="YVTN repeat-like/Quinoprotein amine dehydrogenase"/>
    <property type="match status" value="1"/>
</dbReference>
<organism evidence="4 5">
    <name type="scientific">Mangrovimicrobium sediminis</name>
    <dbReference type="NCBI Taxonomy" id="2562682"/>
    <lineage>
        <taxon>Bacteria</taxon>
        <taxon>Pseudomonadati</taxon>
        <taxon>Pseudomonadota</taxon>
        <taxon>Gammaproteobacteria</taxon>
        <taxon>Cellvibrionales</taxon>
        <taxon>Halieaceae</taxon>
        <taxon>Mangrovimicrobium</taxon>
    </lineage>
</organism>
<dbReference type="InterPro" id="IPR013783">
    <property type="entry name" value="Ig-like_fold"/>
</dbReference>
<dbReference type="SUPFAM" id="SSF75011">
    <property type="entry name" value="3-carboxy-cis,cis-mucoante lactonizing enzyme"/>
    <property type="match status" value="1"/>
</dbReference>
<dbReference type="AlphaFoldDB" id="A0A4Z0M1I5"/>
<feature type="signal peptide" evidence="1">
    <location>
        <begin position="1"/>
        <end position="28"/>
    </location>
</feature>
<dbReference type="InterPro" id="IPR015943">
    <property type="entry name" value="WD40/YVTN_repeat-like_dom_sf"/>
</dbReference>
<protein>
    <submittedName>
        <fullName evidence="4">DUF5011 domain-containing protein</fullName>
    </submittedName>
</protein>
<dbReference type="Gene3D" id="2.60.40.10">
    <property type="entry name" value="Immunoglobulins"/>
    <property type="match status" value="1"/>
</dbReference>